<feature type="transmembrane region" description="Helical" evidence="13">
    <location>
        <begin position="461"/>
        <end position="479"/>
    </location>
</feature>
<comment type="similarity">
    <text evidence="2 13">Belongs to the OXA1/ALB3/YidC family. Type 1 subfamily.</text>
</comment>
<evidence type="ECO:0000256" key="9">
    <source>
        <dbReference type="ARBA" id="ARBA00023136"/>
    </source>
</evidence>
<evidence type="ECO:0000256" key="12">
    <source>
        <dbReference type="ARBA" id="ARBA00033342"/>
    </source>
</evidence>
<keyword evidence="6 13" id="KW-0812">Transmembrane</keyword>
<dbReference type="PANTHER" id="PTHR12428:SF65">
    <property type="entry name" value="CYTOCHROME C OXIDASE ASSEMBLY PROTEIN COX18, MITOCHONDRIAL"/>
    <property type="match status" value="1"/>
</dbReference>
<dbReference type="PANTHER" id="PTHR12428">
    <property type="entry name" value="OXA1"/>
    <property type="match status" value="1"/>
</dbReference>
<evidence type="ECO:0000259" key="14">
    <source>
        <dbReference type="Pfam" id="PF02096"/>
    </source>
</evidence>
<evidence type="ECO:0000256" key="4">
    <source>
        <dbReference type="ARBA" id="ARBA00022448"/>
    </source>
</evidence>
<dbReference type="InterPro" id="IPR038221">
    <property type="entry name" value="YidC_periplasmic_sf"/>
</dbReference>
<dbReference type="InterPro" id="IPR028053">
    <property type="entry name" value="Membr_insert_YidC_N"/>
</dbReference>
<keyword evidence="10 13" id="KW-0143">Chaperone</keyword>
<comment type="subcellular location">
    <subcellularLocation>
        <location evidence="1">Cell inner membrane</location>
        <topology evidence="1">Multi-pass membrane protein</topology>
    </subcellularLocation>
    <subcellularLocation>
        <location evidence="13">Cell membrane</location>
        <topology evidence="13">Multi-pass membrane protein</topology>
    </subcellularLocation>
</comment>
<dbReference type="NCBIfam" id="NF002351">
    <property type="entry name" value="PRK01318.1-1"/>
    <property type="match status" value="1"/>
</dbReference>
<dbReference type="InterPro" id="IPR028055">
    <property type="entry name" value="YidC/Oxa/ALB_C"/>
</dbReference>
<feature type="transmembrane region" description="Helical" evidence="13">
    <location>
        <begin position="417"/>
        <end position="441"/>
    </location>
</feature>
<dbReference type="NCBIfam" id="TIGR03592">
    <property type="entry name" value="yidC_oxa1_cterm"/>
    <property type="match status" value="1"/>
</dbReference>
<comment type="function">
    <text evidence="13">Required for the insertion and/or proper folding and/or complex formation of integral membrane proteins into the membrane. Involved in integration of membrane proteins that insert both dependently and independently of the Sec translocase complex, as well as at least some lipoproteins. Aids folding of multispanning membrane proteins.</text>
</comment>
<evidence type="ECO:0000256" key="1">
    <source>
        <dbReference type="ARBA" id="ARBA00004429"/>
    </source>
</evidence>
<evidence type="ECO:0000313" key="16">
    <source>
        <dbReference type="EMBL" id="CAL1328969.1"/>
    </source>
</evidence>
<feature type="transmembrane region" description="Helical" evidence="13">
    <location>
        <begin position="351"/>
        <end position="370"/>
    </location>
</feature>
<accession>A0ABM9NNB3</accession>
<gene>
    <name evidence="13 16" type="primary">yidC</name>
    <name evidence="16" type="ORF">PRHACTZTBTEA_029</name>
</gene>
<evidence type="ECO:0000313" key="17">
    <source>
        <dbReference type="Proteomes" id="UP001497533"/>
    </source>
</evidence>
<evidence type="ECO:0000256" key="2">
    <source>
        <dbReference type="ARBA" id="ARBA00010527"/>
    </source>
</evidence>
<comment type="subunit">
    <text evidence="13">Interacts with the Sec translocase complex via SecD. Specifically interacts with transmembrane segments of nascent integral membrane proteins during membrane integration.</text>
</comment>
<dbReference type="Proteomes" id="UP001497533">
    <property type="component" value="Chromosome"/>
</dbReference>
<protein>
    <recommendedName>
        <fullName evidence="3 13">Membrane protein insertase YidC</fullName>
    </recommendedName>
    <alternativeName>
        <fullName evidence="12 13">Foldase YidC</fullName>
    </alternativeName>
    <alternativeName>
        <fullName evidence="11 13">Membrane integrase YidC</fullName>
    </alternativeName>
    <alternativeName>
        <fullName evidence="13">Membrane protein YidC</fullName>
    </alternativeName>
</protein>
<evidence type="ECO:0000256" key="13">
    <source>
        <dbReference type="HAMAP-Rule" id="MF_01810"/>
    </source>
</evidence>
<feature type="domain" description="Membrane insertase YidC/Oxa/ALB C-terminal" evidence="14">
    <location>
        <begin position="351"/>
        <end position="530"/>
    </location>
</feature>
<evidence type="ECO:0000256" key="11">
    <source>
        <dbReference type="ARBA" id="ARBA00033245"/>
    </source>
</evidence>
<keyword evidence="7 13" id="KW-0653">Protein transport</keyword>
<evidence type="ECO:0000256" key="3">
    <source>
        <dbReference type="ARBA" id="ARBA00015325"/>
    </source>
</evidence>
<sequence length="543" mass="63347">MHLKGNFVFIVLLFILFLFWQNLENKKNLQNSKNVQNVKQIEIPNSGFIDNLVKNEKITVKTDVFKMLINIYGDIDEVDLLVYPKTLYSKIPFRLLETQRDFIYQAQSGFVGYNGPDNPLNNKGVRPVYKIDKKFFELKENQNVLIIPMIFIDSNNIIYKKTYIIKRGKYSIDIKYTVQNPTLNNISVAIFGQLKQSIILPKERDVNNSNFALKTYRGAAFSSYENSYQKYSISDIENKNLNFNTKGGWIAFLQQYFATAWVPPNNENNTFYSIYLDNKYIIVGYKSESTIIPSNSIFDYSSTLWVGPEIQSEMAKVASHLDLTVDYGWLWFISQPMFKLLKIIQNYVSNWGISIIIITFIVRGVMYPLTKAQYISMAKMRLLQPKIIEIRERFSNDKQRISQEIIAMYKIEKVNPLGGCLPLIIQMPIFLALYYMLMGSVELRHASFFGWINDLSAQDPYYILPMLMGFTMFIIQRMSPVTVTEPMQKKIVTYMPIIFIIFFLWFPSGLVLYYIISNFVTIIQQQFIYRSLEKSGLHDCGKK</sequence>
<dbReference type="HAMAP" id="MF_01810">
    <property type="entry name" value="YidC_type1"/>
    <property type="match status" value="1"/>
</dbReference>
<dbReference type="PRINTS" id="PR01900">
    <property type="entry name" value="YIDCPROTEIN"/>
</dbReference>
<evidence type="ECO:0000259" key="15">
    <source>
        <dbReference type="Pfam" id="PF14849"/>
    </source>
</evidence>
<evidence type="ECO:0000256" key="6">
    <source>
        <dbReference type="ARBA" id="ARBA00022692"/>
    </source>
</evidence>
<reference evidence="16" key="1">
    <citation type="submission" date="2024-04" db="EMBL/GenBank/DDBJ databases">
        <authorList>
            <person name="Manzano-Marin A."/>
            <person name="Manzano-Marin A."/>
            <person name="Alejandro Manzano Marin A."/>
        </authorList>
    </citation>
    <scope>NUCLEOTIDE SEQUENCE [LARGE SCALE GENOMIC DNA]</scope>
    <source>
        <strain evidence="16">TABTEA</strain>
    </source>
</reference>
<feature type="domain" description="Membrane insertase YidC N-terminal" evidence="15">
    <location>
        <begin position="58"/>
        <end position="340"/>
    </location>
</feature>
<keyword evidence="17" id="KW-1185">Reference proteome</keyword>
<keyword evidence="4 13" id="KW-0813">Transport</keyword>
<keyword evidence="5 13" id="KW-1003">Cell membrane</keyword>
<organism evidence="16 17">
    <name type="scientific">Candidatus Providencia siddallii</name>
    <dbReference type="NCBI Taxonomy" id="1715285"/>
    <lineage>
        <taxon>Bacteria</taxon>
        <taxon>Pseudomonadati</taxon>
        <taxon>Pseudomonadota</taxon>
        <taxon>Gammaproteobacteria</taxon>
        <taxon>Enterobacterales</taxon>
        <taxon>Morganellaceae</taxon>
        <taxon>Providencia</taxon>
    </lineage>
</organism>
<dbReference type="PRINTS" id="PR00701">
    <property type="entry name" value="60KDINNERMP"/>
</dbReference>
<dbReference type="Pfam" id="PF14849">
    <property type="entry name" value="YidC_periplas"/>
    <property type="match status" value="1"/>
</dbReference>
<dbReference type="InterPro" id="IPR001708">
    <property type="entry name" value="YidC/ALB3/OXA1/COX18"/>
</dbReference>
<dbReference type="NCBIfam" id="TIGR03593">
    <property type="entry name" value="yidC_nterm"/>
    <property type="match status" value="1"/>
</dbReference>
<dbReference type="Pfam" id="PF02096">
    <property type="entry name" value="60KD_IMP"/>
    <property type="match status" value="1"/>
</dbReference>
<dbReference type="EMBL" id="OZ034688">
    <property type="protein sequence ID" value="CAL1328969.1"/>
    <property type="molecule type" value="Genomic_DNA"/>
</dbReference>
<keyword evidence="8 13" id="KW-1133">Transmembrane helix</keyword>
<dbReference type="CDD" id="cd20070">
    <property type="entry name" value="5TM_YidC_Alb3"/>
    <property type="match status" value="1"/>
</dbReference>
<dbReference type="RefSeq" id="WP_341765028.1">
    <property type="nucleotide sequence ID" value="NZ_OZ034688.1"/>
</dbReference>
<evidence type="ECO:0000256" key="10">
    <source>
        <dbReference type="ARBA" id="ARBA00023186"/>
    </source>
</evidence>
<evidence type="ECO:0000256" key="5">
    <source>
        <dbReference type="ARBA" id="ARBA00022475"/>
    </source>
</evidence>
<feature type="transmembrane region" description="Helical" evidence="13">
    <location>
        <begin position="7"/>
        <end position="23"/>
    </location>
</feature>
<evidence type="ECO:0000256" key="8">
    <source>
        <dbReference type="ARBA" id="ARBA00022989"/>
    </source>
</evidence>
<feature type="transmembrane region" description="Helical" evidence="13">
    <location>
        <begin position="491"/>
        <end position="516"/>
    </location>
</feature>
<proteinExistence type="inferred from homology"/>
<keyword evidence="9 13" id="KW-0472">Membrane</keyword>
<dbReference type="CDD" id="cd19961">
    <property type="entry name" value="EcYidC-like_peri"/>
    <property type="match status" value="1"/>
</dbReference>
<dbReference type="InterPro" id="IPR019998">
    <property type="entry name" value="Membr_insert_YidC"/>
</dbReference>
<evidence type="ECO:0000256" key="7">
    <source>
        <dbReference type="ARBA" id="ARBA00022927"/>
    </source>
</evidence>
<name>A0ABM9NNB3_9GAMM</name>
<dbReference type="Gene3D" id="2.70.98.90">
    <property type="match status" value="1"/>
</dbReference>
<dbReference type="NCBIfam" id="NF002352">
    <property type="entry name" value="PRK01318.1-3"/>
    <property type="match status" value="1"/>
</dbReference>
<dbReference type="InterPro" id="IPR047196">
    <property type="entry name" value="YidC_ALB_C"/>
</dbReference>